<dbReference type="Pfam" id="PF01219">
    <property type="entry name" value="DAGK_prokar"/>
    <property type="match status" value="1"/>
</dbReference>
<sequence length="130" mass="14221">MVMDYKDNLPRGKKIIRSFQYAMNGIKLVLSNELNFKVHLAASIAVVAAGFIFSISKAEWLIIILLIAGMFALEMVNTAIERTVDLVTEEYHPLAGQAKDMAAGAVLCFAAGAVIIGLIMFLPKIWAAFM</sequence>
<comment type="caution">
    <text evidence="20">The sequence shown here is derived from an EMBL/GenBank/DDBJ whole genome shotgun (WGS) entry which is preliminary data.</text>
</comment>
<feature type="binding site" evidence="17">
    <location>
        <begin position="99"/>
        <end position="100"/>
    </location>
    <ligand>
        <name>ATP</name>
        <dbReference type="ChEBI" id="CHEBI:30616"/>
    </ligand>
</feature>
<feature type="transmembrane region" description="Helical" evidence="19">
    <location>
        <begin position="36"/>
        <end position="53"/>
    </location>
</feature>
<evidence type="ECO:0000256" key="10">
    <source>
        <dbReference type="ARBA" id="ARBA00022989"/>
    </source>
</evidence>
<feature type="active site" description="Proton acceptor" evidence="15">
    <location>
        <position position="74"/>
    </location>
</feature>
<evidence type="ECO:0000256" key="15">
    <source>
        <dbReference type="PIRSR" id="PIRSR600829-1"/>
    </source>
</evidence>
<keyword evidence="11" id="KW-0443">Lipid metabolism</keyword>
<keyword evidence="18" id="KW-0460">Magnesium</keyword>
<evidence type="ECO:0000256" key="4">
    <source>
        <dbReference type="ARBA" id="ARBA00022516"/>
    </source>
</evidence>
<evidence type="ECO:0000256" key="2">
    <source>
        <dbReference type="ARBA" id="ARBA00005967"/>
    </source>
</evidence>
<dbReference type="PROSITE" id="PS01069">
    <property type="entry name" value="DAGK_PROKAR"/>
    <property type="match status" value="1"/>
</dbReference>
<dbReference type="InterPro" id="IPR036945">
    <property type="entry name" value="DAGK_sf"/>
</dbReference>
<gene>
    <name evidence="20" type="ORF">D3H55_03130</name>
</gene>
<dbReference type="Proteomes" id="UP000265801">
    <property type="component" value="Unassembled WGS sequence"/>
</dbReference>
<keyword evidence="10 19" id="KW-1133">Transmembrane helix</keyword>
<evidence type="ECO:0000256" key="6">
    <source>
        <dbReference type="ARBA" id="ARBA00022692"/>
    </source>
</evidence>
<dbReference type="AlphaFoldDB" id="A0A3A1R9B7"/>
<dbReference type="PANTHER" id="PTHR34299:SF1">
    <property type="entry name" value="DIACYLGLYCEROL KINASE"/>
    <property type="match status" value="1"/>
</dbReference>
<evidence type="ECO:0000313" key="21">
    <source>
        <dbReference type="Proteomes" id="UP000265801"/>
    </source>
</evidence>
<keyword evidence="5" id="KW-0808">Transferase</keyword>
<comment type="similarity">
    <text evidence="2">Belongs to the bacterial diacylglycerol kinase family.</text>
</comment>
<evidence type="ECO:0000256" key="19">
    <source>
        <dbReference type="SAM" id="Phobius"/>
    </source>
</evidence>
<keyword evidence="9 17" id="KW-0067">ATP-binding</keyword>
<evidence type="ECO:0000256" key="8">
    <source>
        <dbReference type="ARBA" id="ARBA00022777"/>
    </source>
</evidence>
<evidence type="ECO:0000256" key="3">
    <source>
        <dbReference type="ARBA" id="ARBA00022475"/>
    </source>
</evidence>
<dbReference type="OrthoDB" id="9789934at2"/>
<comment type="cofactor">
    <cofactor evidence="18">
        <name>Mg(2+)</name>
        <dbReference type="ChEBI" id="CHEBI:18420"/>
    </cofactor>
    <text evidence="18">Mn(2+), Zn(2+), Cd(2+) and Co(2+) support activity to lesser extents.</text>
</comment>
<evidence type="ECO:0000256" key="5">
    <source>
        <dbReference type="ARBA" id="ARBA00022679"/>
    </source>
</evidence>
<feature type="binding site" evidence="17">
    <location>
        <position position="81"/>
    </location>
    <ligand>
        <name>ATP</name>
        <dbReference type="ChEBI" id="CHEBI:30616"/>
    </ligand>
</feature>
<evidence type="ECO:0000313" key="20">
    <source>
        <dbReference type="EMBL" id="RIW37580.1"/>
    </source>
</evidence>
<protein>
    <submittedName>
        <fullName evidence="20">Diacylglycerol kinase family protein</fullName>
    </submittedName>
</protein>
<proteinExistence type="inferred from homology"/>
<dbReference type="PANTHER" id="PTHR34299">
    <property type="entry name" value="DIACYLGLYCEROL KINASE"/>
    <property type="match status" value="1"/>
</dbReference>
<keyword evidence="18" id="KW-0479">Metal-binding</keyword>
<feature type="binding site" evidence="16">
    <location>
        <position position="74"/>
    </location>
    <ligand>
        <name>substrate</name>
    </ligand>
</feature>
<feature type="binding site" evidence="18">
    <location>
        <position position="33"/>
    </location>
    <ligand>
        <name>a divalent metal cation</name>
        <dbReference type="ChEBI" id="CHEBI:60240"/>
    </ligand>
</feature>
<evidence type="ECO:0000256" key="18">
    <source>
        <dbReference type="PIRSR" id="PIRSR600829-4"/>
    </source>
</evidence>
<evidence type="ECO:0000256" key="11">
    <source>
        <dbReference type="ARBA" id="ARBA00023098"/>
    </source>
</evidence>
<dbReference type="RefSeq" id="WP_119545461.1">
    <property type="nucleotide sequence ID" value="NZ_QXIR01000003.1"/>
</dbReference>
<keyword evidence="14" id="KW-1208">Phospholipid metabolism</keyword>
<evidence type="ECO:0000256" key="1">
    <source>
        <dbReference type="ARBA" id="ARBA00004651"/>
    </source>
</evidence>
<keyword evidence="3" id="KW-1003">Cell membrane</keyword>
<feature type="transmembrane region" description="Helical" evidence="19">
    <location>
        <begin position="100"/>
        <end position="122"/>
    </location>
</feature>
<dbReference type="EMBL" id="QXIR01000003">
    <property type="protein sequence ID" value="RIW37580.1"/>
    <property type="molecule type" value="Genomic_DNA"/>
</dbReference>
<comment type="subcellular location">
    <subcellularLocation>
        <location evidence="1">Cell membrane</location>
        <topology evidence="1">Multi-pass membrane protein</topology>
    </subcellularLocation>
</comment>
<evidence type="ECO:0000256" key="13">
    <source>
        <dbReference type="ARBA" id="ARBA00023209"/>
    </source>
</evidence>
<dbReference type="GO" id="GO:0008654">
    <property type="term" value="P:phospholipid biosynthetic process"/>
    <property type="evidence" value="ECO:0007669"/>
    <property type="project" value="UniProtKB-KW"/>
</dbReference>
<evidence type="ECO:0000256" key="17">
    <source>
        <dbReference type="PIRSR" id="PIRSR600829-3"/>
    </source>
</evidence>
<evidence type="ECO:0000256" key="16">
    <source>
        <dbReference type="PIRSR" id="PIRSR600829-2"/>
    </source>
</evidence>
<feature type="binding site" evidence="17">
    <location>
        <position position="33"/>
    </location>
    <ligand>
        <name>ATP</name>
        <dbReference type="ChEBI" id="CHEBI:30616"/>
    </ligand>
</feature>
<name>A0A3A1R9B7_9BACI</name>
<feature type="binding site" evidence="17">
    <location>
        <begin position="90"/>
        <end position="92"/>
    </location>
    <ligand>
        <name>ATP</name>
        <dbReference type="ChEBI" id="CHEBI:30616"/>
    </ligand>
</feature>
<feature type="binding site" evidence="17">
    <location>
        <position position="21"/>
    </location>
    <ligand>
        <name>ATP</name>
        <dbReference type="ChEBI" id="CHEBI:30616"/>
    </ligand>
</feature>
<evidence type="ECO:0000256" key="7">
    <source>
        <dbReference type="ARBA" id="ARBA00022741"/>
    </source>
</evidence>
<dbReference type="GO" id="GO:0005524">
    <property type="term" value="F:ATP binding"/>
    <property type="evidence" value="ECO:0007669"/>
    <property type="project" value="UniProtKB-KW"/>
</dbReference>
<dbReference type="GO" id="GO:0005886">
    <property type="term" value="C:plasma membrane"/>
    <property type="evidence" value="ECO:0007669"/>
    <property type="project" value="UniProtKB-SubCell"/>
</dbReference>
<keyword evidence="7 17" id="KW-0547">Nucleotide-binding</keyword>
<keyword evidence="13" id="KW-0594">Phospholipid biosynthesis</keyword>
<dbReference type="InterPro" id="IPR000829">
    <property type="entry name" value="DAGK"/>
</dbReference>
<evidence type="ECO:0000256" key="12">
    <source>
        <dbReference type="ARBA" id="ARBA00023136"/>
    </source>
</evidence>
<accession>A0A3A1R9B7</accession>
<keyword evidence="12 19" id="KW-0472">Membrane</keyword>
<dbReference type="GO" id="GO:0046872">
    <property type="term" value="F:metal ion binding"/>
    <property type="evidence" value="ECO:0007669"/>
    <property type="project" value="UniProtKB-KW"/>
</dbReference>
<dbReference type="InterPro" id="IPR033717">
    <property type="entry name" value="UDPK"/>
</dbReference>
<feature type="transmembrane region" description="Helical" evidence="19">
    <location>
        <begin position="60"/>
        <end position="80"/>
    </location>
</feature>
<reference evidence="20 21" key="1">
    <citation type="submission" date="2018-09" db="EMBL/GenBank/DDBJ databases">
        <title>Bacillus saliacetes sp. nov., isolated from Thai shrimp paste (Ka-pi).</title>
        <authorList>
            <person name="Daroonpunt R."/>
            <person name="Tanasupawat S."/>
            <person name="Yiamsombut S."/>
        </authorList>
    </citation>
    <scope>NUCLEOTIDE SEQUENCE [LARGE SCALE GENOMIC DNA]</scope>
    <source>
        <strain evidence="20 21">SKP7-4</strain>
    </source>
</reference>
<organism evidence="20 21">
    <name type="scientific">Bacillus salacetis</name>
    <dbReference type="NCBI Taxonomy" id="2315464"/>
    <lineage>
        <taxon>Bacteria</taxon>
        <taxon>Bacillati</taxon>
        <taxon>Bacillota</taxon>
        <taxon>Bacilli</taxon>
        <taxon>Bacillales</taxon>
        <taxon>Bacillaceae</taxon>
        <taxon>Bacillus</taxon>
    </lineage>
</organism>
<evidence type="ECO:0000256" key="14">
    <source>
        <dbReference type="ARBA" id="ARBA00023264"/>
    </source>
</evidence>
<evidence type="ECO:0000256" key="9">
    <source>
        <dbReference type="ARBA" id="ARBA00022840"/>
    </source>
</evidence>
<keyword evidence="21" id="KW-1185">Reference proteome</keyword>
<feature type="binding site" evidence="18">
    <location>
        <position position="81"/>
    </location>
    <ligand>
        <name>a divalent metal cation</name>
        <dbReference type="ChEBI" id="CHEBI:60240"/>
    </ligand>
</feature>
<dbReference type="CDD" id="cd14265">
    <property type="entry name" value="UDPK_IM_like"/>
    <property type="match status" value="1"/>
</dbReference>
<keyword evidence="4" id="KW-0444">Lipid biosynthesis</keyword>
<keyword evidence="6 19" id="KW-0812">Transmembrane</keyword>
<dbReference type="GO" id="GO:0016301">
    <property type="term" value="F:kinase activity"/>
    <property type="evidence" value="ECO:0007669"/>
    <property type="project" value="UniProtKB-KW"/>
</dbReference>
<dbReference type="Gene3D" id="1.10.287.3610">
    <property type="match status" value="1"/>
</dbReference>
<keyword evidence="8 20" id="KW-0418">Kinase</keyword>